<organism evidence="1 2">
    <name type="scientific">Candidatus Mucispirillum faecigallinarum</name>
    <dbReference type="NCBI Taxonomy" id="2838699"/>
    <lineage>
        <taxon>Bacteria</taxon>
        <taxon>Pseudomonadati</taxon>
        <taxon>Deferribacterota</taxon>
        <taxon>Deferribacteres</taxon>
        <taxon>Deferribacterales</taxon>
        <taxon>Mucispirillaceae</taxon>
        <taxon>Mucispirillum</taxon>
    </lineage>
</organism>
<dbReference type="EMBL" id="DXAQ01000155">
    <property type="protein sequence ID" value="HIZ90349.1"/>
    <property type="molecule type" value="Genomic_DNA"/>
</dbReference>
<gene>
    <name evidence="1" type="ORF">H9804_10420</name>
</gene>
<accession>A0A9D2KBE8</accession>
<reference evidence="1" key="1">
    <citation type="journal article" date="2021" name="PeerJ">
        <title>Extensive microbial diversity within the chicken gut microbiome revealed by metagenomics and culture.</title>
        <authorList>
            <person name="Gilroy R."/>
            <person name="Ravi A."/>
            <person name="Getino M."/>
            <person name="Pursley I."/>
            <person name="Horton D.L."/>
            <person name="Alikhan N.F."/>
            <person name="Baker D."/>
            <person name="Gharbi K."/>
            <person name="Hall N."/>
            <person name="Watson M."/>
            <person name="Adriaenssens E.M."/>
            <person name="Foster-Nyarko E."/>
            <person name="Jarju S."/>
            <person name="Secka A."/>
            <person name="Antonio M."/>
            <person name="Oren A."/>
            <person name="Chaudhuri R.R."/>
            <person name="La Ragione R."/>
            <person name="Hildebrand F."/>
            <person name="Pallen M.J."/>
        </authorList>
    </citation>
    <scope>NUCLEOTIDE SEQUENCE</scope>
    <source>
        <strain evidence="1">ChiW4-1371</strain>
    </source>
</reference>
<evidence type="ECO:0000313" key="2">
    <source>
        <dbReference type="Proteomes" id="UP000824176"/>
    </source>
</evidence>
<evidence type="ECO:0000313" key="1">
    <source>
        <dbReference type="EMBL" id="HIZ90349.1"/>
    </source>
</evidence>
<comment type="caution">
    <text evidence="1">The sequence shown here is derived from an EMBL/GenBank/DDBJ whole genome shotgun (WGS) entry which is preliminary data.</text>
</comment>
<protein>
    <submittedName>
        <fullName evidence="1">Uncharacterized protein</fullName>
    </submittedName>
</protein>
<name>A0A9D2KBE8_9BACT</name>
<sequence>MFKRFETIIDNREAAIELHDNHIELLSEGRLYKYSLEDIADARREIDFEEFKRLFRNSDIAEVILNHHRRVQKDEF</sequence>
<proteinExistence type="predicted"/>
<reference evidence="1" key="2">
    <citation type="submission" date="2021-04" db="EMBL/GenBank/DDBJ databases">
        <authorList>
            <person name="Gilroy R."/>
        </authorList>
    </citation>
    <scope>NUCLEOTIDE SEQUENCE</scope>
    <source>
        <strain evidence="1">ChiW4-1371</strain>
    </source>
</reference>
<dbReference type="Proteomes" id="UP000824176">
    <property type="component" value="Unassembled WGS sequence"/>
</dbReference>
<dbReference type="AlphaFoldDB" id="A0A9D2KBE8"/>